<evidence type="ECO:0000313" key="3">
    <source>
        <dbReference type="Proteomes" id="UP000019184"/>
    </source>
</evidence>
<comment type="caution">
    <text evidence="2">The sequence shown here is derived from an EMBL/GenBank/DDBJ whole genome shotgun (WGS) entry which is preliminary data.</text>
</comment>
<feature type="region of interest" description="Disordered" evidence="1">
    <location>
        <begin position="150"/>
        <end position="188"/>
    </location>
</feature>
<dbReference type="Proteomes" id="UP000019184">
    <property type="component" value="Unassembled WGS sequence"/>
</dbReference>
<feature type="compositionally biased region" description="Polar residues" evidence="1">
    <location>
        <begin position="166"/>
        <end position="182"/>
    </location>
</feature>
<dbReference type="EMBL" id="CBTK010000166">
    <property type="protein sequence ID" value="CDH45496.1"/>
    <property type="molecule type" value="Genomic_DNA"/>
</dbReference>
<evidence type="ECO:0000313" key="2">
    <source>
        <dbReference type="EMBL" id="CDH45496.1"/>
    </source>
</evidence>
<organism evidence="2 3">
    <name type="scientific">Candidatus Contendobacter odensis Run_B_J11</name>
    <dbReference type="NCBI Taxonomy" id="1400861"/>
    <lineage>
        <taxon>Bacteria</taxon>
        <taxon>Pseudomonadati</taxon>
        <taxon>Pseudomonadota</taxon>
        <taxon>Gammaproteobacteria</taxon>
        <taxon>Candidatus Competibacteraceae</taxon>
        <taxon>Candidatus Contendibacter</taxon>
    </lineage>
</organism>
<proteinExistence type="predicted"/>
<reference evidence="2 3" key="1">
    <citation type="journal article" date="2014" name="ISME J.">
        <title>Candidatus Competibacter-lineage genomes retrieved from metagenomes reveal functional metabolic diversity.</title>
        <authorList>
            <person name="McIlroy S.J."/>
            <person name="Albertsen M."/>
            <person name="Andresen E.K."/>
            <person name="Saunders A.M."/>
            <person name="Kristiansen R."/>
            <person name="Stokholm-Bjerregaard M."/>
            <person name="Nielsen K.L."/>
            <person name="Nielsen P.H."/>
        </authorList>
    </citation>
    <scope>NUCLEOTIDE SEQUENCE [LARGE SCALE GENOMIC DNA]</scope>
    <source>
        <strain evidence="2 3">Run_B_J11</strain>
    </source>
</reference>
<dbReference type="AlphaFoldDB" id="A0A7U7GBS3"/>
<protein>
    <submittedName>
        <fullName evidence="2">Transposase</fullName>
    </submittedName>
</protein>
<dbReference type="Pfam" id="PF13565">
    <property type="entry name" value="HTH_32"/>
    <property type="match status" value="1"/>
</dbReference>
<name>A0A7U7GBS3_9GAMM</name>
<keyword evidence="3" id="KW-1185">Reference proteome</keyword>
<sequence length="188" mass="20793">MPLPKYIVHLTTEERTELEDLIRTGKRAASVIIHARILLKADTGANGPGWDDDRMAEAVECGASTGYRVRQAFVEESLAAALFRKKPTGRQYRKLDGAQEAHLIALACGAVPEGRSHWTLQLLADRRVELNVVESISPECVRVTLKKTNSSRGCANSGGFRLRPMPNSSARWRTCWRSTPGPTTRPGR</sequence>
<gene>
    <name evidence="2" type="ORF">BN874_2480005</name>
</gene>
<accession>A0A7U7GBS3</accession>
<evidence type="ECO:0000256" key="1">
    <source>
        <dbReference type="SAM" id="MobiDB-lite"/>
    </source>
</evidence>